<dbReference type="EMBL" id="CP001280">
    <property type="protein sequence ID" value="ACK51341.1"/>
    <property type="molecule type" value="Genomic_DNA"/>
</dbReference>
<name>B8EKH1_METSB</name>
<feature type="signal peptide" evidence="1">
    <location>
        <begin position="1"/>
        <end position="29"/>
    </location>
</feature>
<organism evidence="2 3">
    <name type="scientific">Methylocella silvestris (strain DSM 15510 / CIP 108128 / LMG 27833 / NCIMB 13906 / BL2)</name>
    <dbReference type="NCBI Taxonomy" id="395965"/>
    <lineage>
        <taxon>Bacteria</taxon>
        <taxon>Pseudomonadati</taxon>
        <taxon>Pseudomonadota</taxon>
        <taxon>Alphaproteobacteria</taxon>
        <taxon>Hyphomicrobiales</taxon>
        <taxon>Beijerinckiaceae</taxon>
        <taxon>Methylocella</taxon>
    </lineage>
</organism>
<evidence type="ECO:0008006" key="4">
    <source>
        <dbReference type="Google" id="ProtNLM"/>
    </source>
</evidence>
<accession>B8EKH1</accession>
<evidence type="ECO:0000313" key="3">
    <source>
        <dbReference type="Proteomes" id="UP000002257"/>
    </source>
</evidence>
<sequence length="437" mass="46741">MRRRSALLRALLALAAALCLSACSGAVWQQRVETPVGDDITYDEKVFRDIEHVIDVCATPLTLQPGQTRLNGSDTLLADCKTGGAIDFARIERGSANPAGARAAATIMSVINAELPQPIPARLLSVETTQQAQLLTWLIPMFQRQVDGMDDLPSFARDAIMQVVRSLLGGAGCTFKTNVNVTLNALNFTSIQFSWERGARGARVLRLTADLDAAQPQATANITTDLKCFGSNKNVANSLLESMAPDGPHAVTLRGGHIVVDYGLSVRVNPQSHRGEIAVNANSVDFTLDSISIEHFNKQPADAFLDQKIADLNLTAAGVAQKAATLLKRPFAAASPLLGNLLLAGLDLDQPEDTRRLTVVGVEVDTSAGAGAHTMRFATMRTDKVCFFRPGGHIGPDGRFVPGEGEWVCGNFPPPKQACTPIPGTRLCLPPPRLPRP</sequence>
<keyword evidence="1" id="KW-0732">Signal</keyword>
<reference evidence="2 3" key="1">
    <citation type="journal article" date="2010" name="J. Bacteriol.">
        <title>Complete genome sequence of the aerobic facultative methanotroph Methylocella silvestris BL2.</title>
        <authorList>
            <person name="Chen Y."/>
            <person name="Crombie A."/>
            <person name="Rahman M.T."/>
            <person name="Dedysh S.N."/>
            <person name="Liesack W."/>
            <person name="Stott M.B."/>
            <person name="Alam M."/>
            <person name="Theisen A.R."/>
            <person name="Murrell J.C."/>
            <person name="Dunfield P.F."/>
        </authorList>
    </citation>
    <scope>NUCLEOTIDE SEQUENCE [LARGE SCALE GENOMIC DNA]</scope>
    <source>
        <strain evidence="3">DSM 15510 / CIP 108128 / LMG 27833 / NCIMB 13906 / BL2</strain>
    </source>
</reference>
<feature type="chain" id="PRO_5002868479" description="Lipoprotein" evidence="1">
    <location>
        <begin position="30"/>
        <end position="437"/>
    </location>
</feature>
<protein>
    <recommendedName>
        <fullName evidence="4">Lipoprotein</fullName>
    </recommendedName>
</protein>
<evidence type="ECO:0000256" key="1">
    <source>
        <dbReference type="SAM" id="SignalP"/>
    </source>
</evidence>
<evidence type="ECO:0000313" key="2">
    <source>
        <dbReference type="EMBL" id="ACK51341.1"/>
    </source>
</evidence>
<dbReference type="Proteomes" id="UP000002257">
    <property type="component" value="Chromosome"/>
</dbReference>
<dbReference type="HOGENOM" id="CLU_626728_0_0_5"/>
<dbReference type="AlphaFoldDB" id="B8EKH1"/>
<keyword evidence="3" id="KW-1185">Reference proteome</keyword>
<proteinExistence type="predicted"/>
<dbReference type="RefSeq" id="WP_012591410.1">
    <property type="nucleotide sequence ID" value="NC_011666.1"/>
</dbReference>
<dbReference type="KEGG" id="msl:Msil_2411"/>
<dbReference type="OrthoDB" id="9817697at2"/>
<gene>
    <name evidence="2" type="ordered locus">Msil_2411</name>
</gene>